<evidence type="ECO:0000259" key="3">
    <source>
        <dbReference type="Pfam" id="PF08281"/>
    </source>
</evidence>
<dbReference type="GeneID" id="95404674"/>
<dbReference type="NCBIfam" id="NF007214">
    <property type="entry name" value="PRK09636.1"/>
    <property type="match status" value="1"/>
</dbReference>
<reference evidence="4 5" key="1">
    <citation type="submission" date="2021-03" db="EMBL/GenBank/DDBJ databases">
        <title>Genomic Encyclopedia of Type Strains, Phase IV (KMG-IV): sequencing the most valuable type-strain genomes for metagenomic binning, comparative biology and taxonomic classification.</title>
        <authorList>
            <person name="Goeker M."/>
        </authorList>
    </citation>
    <scope>NUCLEOTIDE SEQUENCE [LARGE SCALE GENOMIC DNA]</scope>
    <source>
        <strain evidence="4 5">DSM 15596</strain>
    </source>
</reference>
<dbReference type="InterPro" id="IPR014284">
    <property type="entry name" value="RNA_pol_sigma-70_dom"/>
</dbReference>
<dbReference type="SUPFAM" id="SSF88946">
    <property type="entry name" value="Sigma2 domain of RNA polymerase sigma factors"/>
    <property type="match status" value="1"/>
</dbReference>
<dbReference type="InterPro" id="IPR014303">
    <property type="entry name" value="RNA_pol_sigma-70_ECF"/>
</dbReference>
<dbReference type="EMBL" id="JAGGKI010000006">
    <property type="protein sequence ID" value="MBP1893590.1"/>
    <property type="molecule type" value="Genomic_DNA"/>
</dbReference>
<dbReference type="Proteomes" id="UP000706926">
    <property type="component" value="Unassembled WGS sequence"/>
</dbReference>
<dbReference type="InterPro" id="IPR032710">
    <property type="entry name" value="NTF2-like_dom_sf"/>
</dbReference>
<dbReference type="SUPFAM" id="SSF54427">
    <property type="entry name" value="NTF2-like"/>
    <property type="match status" value="1"/>
</dbReference>
<dbReference type="NCBIfam" id="TIGR02937">
    <property type="entry name" value="sigma70-ECF"/>
    <property type="match status" value="1"/>
</dbReference>
<feature type="domain" description="RNA polymerase sigma factor 70 region 4 type 2" evidence="3">
    <location>
        <begin position="104"/>
        <end position="154"/>
    </location>
</feature>
<dbReference type="InterPro" id="IPR013249">
    <property type="entry name" value="RNA_pol_sigma70_r4_t2"/>
</dbReference>
<dbReference type="RefSeq" id="WP_007128304.1">
    <property type="nucleotide sequence ID" value="NZ_BOSA01000008.1"/>
</dbReference>
<dbReference type="Gene3D" id="1.10.1740.10">
    <property type="match status" value="1"/>
</dbReference>
<dbReference type="NCBIfam" id="TIGR02957">
    <property type="entry name" value="SigX4"/>
    <property type="match status" value="1"/>
</dbReference>
<dbReference type="InterPro" id="IPR013324">
    <property type="entry name" value="RNA_pol_sigma_r3/r4-like"/>
</dbReference>
<dbReference type="Gene3D" id="3.10.450.50">
    <property type="match status" value="1"/>
</dbReference>
<dbReference type="PANTHER" id="PTHR30173:SF36">
    <property type="entry name" value="ECF RNA POLYMERASE SIGMA FACTOR SIGJ"/>
    <property type="match status" value="1"/>
</dbReference>
<evidence type="ECO:0000256" key="1">
    <source>
        <dbReference type="ARBA" id="ARBA00011344"/>
    </source>
</evidence>
<dbReference type="Pfam" id="PF04542">
    <property type="entry name" value="Sigma70_r2"/>
    <property type="match status" value="1"/>
</dbReference>
<protein>
    <submittedName>
        <fullName evidence="4">RNA polymerase sigma-70 factor (ECF subfamily)</fullName>
    </submittedName>
</protein>
<feature type="domain" description="RNA polymerase sigma-70 region 2" evidence="2">
    <location>
        <begin position="4"/>
        <end position="68"/>
    </location>
</feature>
<dbReference type="Gene3D" id="1.10.10.10">
    <property type="entry name" value="Winged helix-like DNA-binding domain superfamily/Winged helix DNA-binding domain"/>
    <property type="match status" value="1"/>
</dbReference>
<organism evidence="4 5">
    <name type="scientific">Paenibacillus lactis</name>
    <dbReference type="NCBI Taxonomy" id="228574"/>
    <lineage>
        <taxon>Bacteria</taxon>
        <taxon>Bacillati</taxon>
        <taxon>Bacillota</taxon>
        <taxon>Bacilli</taxon>
        <taxon>Bacillales</taxon>
        <taxon>Paenibacillaceae</taxon>
        <taxon>Paenibacillus</taxon>
    </lineage>
</organism>
<gene>
    <name evidence="4" type="ORF">J2Z18_002693</name>
</gene>
<dbReference type="InterPro" id="IPR007627">
    <property type="entry name" value="RNA_pol_sigma70_r2"/>
</dbReference>
<comment type="caution">
    <text evidence="4">The sequence shown here is derived from an EMBL/GenBank/DDBJ whole genome shotgun (WGS) entry which is preliminary data.</text>
</comment>
<name>A0ABS4FBF2_9BACL</name>
<keyword evidence="5" id="KW-1185">Reference proteome</keyword>
<proteinExistence type="predicted"/>
<evidence type="ECO:0000313" key="4">
    <source>
        <dbReference type="EMBL" id="MBP1893590.1"/>
    </source>
</evidence>
<evidence type="ECO:0000259" key="2">
    <source>
        <dbReference type="Pfam" id="PF04542"/>
    </source>
</evidence>
<dbReference type="PANTHER" id="PTHR30173">
    <property type="entry name" value="SIGMA 19 FACTOR"/>
    <property type="match status" value="1"/>
</dbReference>
<dbReference type="Pfam" id="PF08281">
    <property type="entry name" value="Sigma70_r4_2"/>
    <property type="match status" value="1"/>
</dbReference>
<dbReference type="InterPro" id="IPR052704">
    <property type="entry name" value="ECF_Sigma-70_Domain"/>
</dbReference>
<dbReference type="InterPro" id="IPR013325">
    <property type="entry name" value="RNA_pol_sigma_r2"/>
</dbReference>
<comment type="subunit">
    <text evidence="1">Interacts transiently with the RNA polymerase catalytic core formed by RpoA, RpoB, RpoC and RpoZ (2 alpha, 1 beta, 1 beta' and 1 omega subunit) to form the RNA polymerase holoenzyme that can initiate transcription.</text>
</comment>
<dbReference type="InterPro" id="IPR036388">
    <property type="entry name" value="WH-like_DNA-bd_sf"/>
</dbReference>
<sequence>MGELYKQYRNLLFHLAYQMTGTVSDAEDAVQDVFVKVQSLPMDQIKEPKAYLCKMVTNRCLDHLKSARQRREEYFGPWLPEPVPSAFGDSYEAVENQDLLSYAMLVLLERLSPAERAVFVLREALGFDYTEIAELVEKSETNCRKLMSRARGKMGITEDDLIGVGTVAEEWVNGFFAALSAGNAEHVLSLLAEDAVLISDGGGKVIAAARPVESREKVARFLLGILHNAQLEDGDSLLIEINELNGQTGVVFYHQGVITGVVFVNVKDGLIQEIYIVRNPDKLQGLIPPKL</sequence>
<accession>A0ABS4FBF2</accession>
<evidence type="ECO:0000313" key="5">
    <source>
        <dbReference type="Proteomes" id="UP000706926"/>
    </source>
</evidence>
<dbReference type="SUPFAM" id="SSF88659">
    <property type="entry name" value="Sigma3 and sigma4 domains of RNA polymerase sigma factors"/>
    <property type="match status" value="1"/>
</dbReference>